<feature type="region of interest" description="Disordered" evidence="1">
    <location>
        <begin position="429"/>
        <end position="454"/>
    </location>
</feature>
<dbReference type="PANTHER" id="PTHR15319:SF1">
    <property type="entry name" value="TATA BOX-BINDING PROTEIN-ASSOCIATED FACTOR RNA POLYMERASE I SUBUNIT C"/>
    <property type="match status" value="1"/>
</dbReference>
<feature type="domain" description="TAF1C beta-propeller" evidence="2">
    <location>
        <begin position="237"/>
        <end position="323"/>
    </location>
</feature>
<keyword evidence="4" id="KW-1185">Reference proteome</keyword>
<organism evidence="3 4">
    <name type="scientific">Lagenidium giganteum</name>
    <dbReference type="NCBI Taxonomy" id="4803"/>
    <lineage>
        <taxon>Eukaryota</taxon>
        <taxon>Sar</taxon>
        <taxon>Stramenopiles</taxon>
        <taxon>Oomycota</taxon>
        <taxon>Peronosporomycetes</taxon>
        <taxon>Pythiales</taxon>
        <taxon>Pythiaceae</taxon>
    </lineage>
</organism>
<name>A0AAV2YTF3_9STRA</name>
<dbReference type="Pfam" id="PF20641">
    <property type="entry name" value="TAF1C_beta-prop"/>
    <property type="match status" value="1"/>
</dbReference>
<dbReference type="Proteomes" id="UP001146120">
    <property type="component" value="Unassembled WGS sequence"/>
</dbReference>
<accession>A0AAV2YTF3</accession>
<gene>
    <name evidence="3" type="ORF">N0F65_012605</name>
</gene>
<feature type="compositionally biased region" description="Polar residues" evidence="1">
    <location>
        <begin position="429"/>
        <end position="440"/>
    </location>
</feature>
<protein>
    <recommendedName>
        <fullName evidence="2">TAF1C beta-propeller domain-containing protein</fullName>
    </recommendedName>
</protein>
<comment type="caution">
    <text evidence="3">The sequence shown here is derived from an EMBL/GenBank/DDBJ whole genome shotgun (WGS) entry which is preliminary data.</text>
</comment>
<dbReference type="InterPro" id="IPR049087">
    <property type="entry name" value="TAF1C_beta-prop"/>
</dbReference>
<dbReference type="InterPro" id="IPR038801">
    <property type="entry name" value="TAF1C"/>
</dbReference>
<evidence type="ECO:0000313" key="4">
    <source>
        <dbReference type="Proteomes" id="UP001146120"/>
    </source>
</evidence>
<dbReference type="GO" id="GO:0001650">
    <property type="term" value="C:fibrillar center"/>
    <property type="evidence" value="ECO:0007669"/>
    <property type="project" value="TreeGrafter"/>
</dbReference>
<dbReference type="EMBL" id="DAKRPA010000185">
    <property type="protein sequence ID" value="DAZ95894.1"/>
    <property type="molecule type" value="Genomic_DNA"/>
</dbReference>
<proteinExistence type="predicted"/>
<evidence type="ECO:0000256" key="1">
    <source>
        <dbReference type="SAM" id="MobiDB-lite"/>
    </source>
</evidence>
<dbReference type="GO" id="GO:0001164">
    <property type="term" value="F:RNA polymerase I core promoter sequence-specific DNA binding"/>
    <property type="evidence" value="ECO:0007669"/>
    <property type="project" value="TreeGrafter"/>
</dbReference>
<reference evidence="3" key="2">
    <citation type="journal article" date="2023" name="Microbiol Resour">
        <title>Decontamination and Annotation of the Draft Genome Sequence of the Oomycete Lagenidium giganteum ARSEF 373.</title>
        <authorList>
            <person name="Morgan W.R."/>
            <person name="Tartar A."/>
        </authorList>
    </citation>
    <scope>NUCLEOTIDE SEQUENCE</scope>
    <source>
        <strain evidence="3">ARSEF 373</strain>
    </source>
</reference>
<dbReference type="PANTHER" id="PTHR15319">
    <property type="entry name" value="TATA BOX-BINDING PROTEIN ASSOCIATED FACTOR RNA POLYMERASE I SUBUNIT C"/>
    <property type="match status" value="1"/>
</dbReference>
<evidence type="ECO:0000313" key="3">
    <source>
        <dbReference type="EMBL" id="DAZ95894.1"/>
    </source>
</evidence>
<dbReference type="AlphaFoldDB" id="A0AAV2YTF3"/>
<sequence length="738" mass="80048">MEATRVYPNWPPVLLDVGLAGAVVTPDPDRIPLRPHVANPAIDRPHALVGAGPPQLVVRNVRGYPFLRATPPRVKYFNNAQKADALRYNIELQSSFFRRNYRCYLPSDVLAAHLSDEQRSTKERTPVPRWQGNAICGIAGSDGDALLVMPTGQILQQVCAVRCDLSDPAEPRLTSSDKIELGGVVQQTCVLGRASLLAAAEHSTHYVAARAATVCSVLSTSFGDAAAGSKPSMKAETTIKFPEMLFHAAGSPHAEAEAAFVTADGALYTWTPQDGVQMLSSPSSSTSERLMRCEYSSHPCVLWTADRQCVSVFDVRSGEQAGQRTKLFDLMAMGSHLAEIYSVKRRASNPFEFIVGTSVSLEILDSRMARTPLLSWAQRTDSRAPSLGSFGLIDEVATRNNVTGVLSMYERANAATLFPLVEHTQSHATNPSLTLTPLRSNQDDAEFRPPSTSQYAASNAPLDIPLVNAGEEADLVGLCGLPCSNRDSDRAAIFQLSSLGDLFFQGIRETTGVESFDSAVQLGLRCGYTTTTVESAKHEMPLPVEALLPELEADNLESHTTLPVKPLMRHFPRLNANTTPKHEATSLFDAAPRLLSACSPSITLFRLHRYAVDQLGLAVSPTECLRFVQSYPGFRVQAIRWNPRRPTANVIAPQVKRVEGRDADAHKLDVCMCRPGRLEMPCSSLACVIPHATIISSATDSNIHAVFPANHTESATSLELAAAIESARAKYGSIATRP</sequence>
<reference evidence="3" key="1">
    <citation type="submission" date="2022-11" db="EMBL/GenBank/DDBJ databases">
        <authorList>
            <person name="Morgan W.R."/>
            <person name="Tartar A."/>
        </authorList>
    </citation>
    <scope>NUCLEOTIDE SEQUENCE</scope>
    <source>
        <strain evidence="3">ARSEF 373</strain>
    </source>
</reference>
<evidence type="ECO:0000259" key="2">
    <source>
        <dbReference type="Pfam" id="PF20641"/>
    </source>
</evidence>